<evidence type="ECO:0000256" key="3">
    <source>
        <dbReference type="ARBA" id="ARBA00022691"/>
    </source>
</evidence>
<dbReference type="InterPro" id="IPR002935">
    <property type="entry name" value="SAM_O-MeTrfase"/>
</dbReference>
<keyword evidence="3" id="KW-0949">S-adenosyl-L-methionine</keyword>
<comment type="similarity">
    <text evidence="4">Belongs to the class I-like SAM-binding methyltransferase superfamily. Cation-dependent O-methyltransferase family.</text>
</comment>
<organism evidence="5 6">
    <name type="scientific">Chrysophaeum taylorii</name>
    <dbReference type="NCBI Taxonomy" id="2483200"/>
    <lineage>
        <taxon>Eukaryota</taxon>
        <taxon>Sar</taxon>
        <taxon>Stramenopiles</taxon>
        <taxon>Ochrophyta</taxon>
        <taxon>Pelagophyceae</taxon>
        <taxon>Pelagomonadales</taxon>
        <taxon>Pelagomonadaceae</taxon>
        <taxon>Chrysophaeum</taxon>
    </lineage>
</organism>
<evidence type="ECO:0000313" key="6">
    <source>
        <dbReference type="Proteomes" id="UP001230188"/>
    </source>
</evidence>
<evidence type="ECO:0000256" key="4">
    <source>
        <dbReference type="ARBA" id="ARBA00023453"/>
    </source>
</evidence>
<evidence type="ECO:0000256" key="1">
    <source>
        <dbReference type="ARBA" id="ARBA00022603"/>
    </source>
</evidence>
<proteinExistence type="inferred from homology"/>
<sequence>MLRFVRRSHSAVDSYFERMLVREDEALRASRSIGASKGFPQHEVSPLQGSFLKLLAETAGAKRILEIGTLAGYSTIWFARVEGIERVVTLELEPERAAVARENLARASLDHLVDCRVGPALDSLQAMTEEDPFDFVFIDADKQNNPAYLTHALRLAAPGSLILADNVVRDGAVVDDASDDPRVRGVRDMATIVANEPTLDATALQTVGKKGWDGFMLMRVK</sequence>
<gene>
    <name evidence="5" type="ORF">CTAYLR_000897</name>
</gene>
<accession>A0AAD7XMQ6</accession>
<comment type="caution">
    <text evidence="5">The sequence shown here is derived from an EMBL/GenBank/DDBJ whole genome shotgun (WGS) entry which is preliminary data.</text>
</comment>
<protein>
    <recommendedName>
        <fullName evidence="7">O-methyltransferase</fullName>
    </recommendedName>
</protein>
<dbReference type="PANTHER" id="PTHR10509">
    <property type="entry name" value="O-METHYLTRANSFERASE-RELATED"/>
    <property type="match status" value="1"/>
</dbReference>
<dbReference type="GO" id="GO:0008171">
    <property type="term" value="F:O-methyltransferase activity"/>
    <property type="evidence" value="ECO:0007669"/>
    <property type="project" value="InterPro"/>
</dbReference>
<dbReference type="Proteomes" id="UP001230188">
    <property type="component" value="Unassembled WGS sequence"/>
</dbReference>
<keyword evidence="1" id="KW-0489">Methyltransferase</keyword>
<dbReference type="InterPro" id="IPR050362">
    <property type="entry name" value="Cation-dep_OMT"/>
</dbReference>
<dbReference type="AlphaFoldDB" id="A0AAD7XMQ6"/>
<dbReference type="GO" id="GO:0008757">
    <property type="term" value="F:S-adenosylmethionine-dependent methyltransferase activity"/>
    <property type="evidence" value="ECO:0007669"/>
    <property type="project" value="TreeGrafter"/>
</dbReference>
<evidence type="ECO:0000313" key="5">
    <source>
        <dbReference type="EMBL" id="KAJ8604502.1"/>
    </source>
</evidence>
<dbReference type="Gene3D" id="3.40.50.150">
    <property type="entry name" value="Vaccinia Virus protein VP39"/>
    <property type="match status" value="1"/>
</dbReference>
<evidence type="ECO:0008006" key="7">
    <source>
        <dbReference type="Google" id="ProtNLM"/>
    </source>
</evidence>
<dbReference type="InterPro" id="IPR029063">
    <property type="entry name" value="SAM-dependent_MTases_sf"/>
</dbReference>
<dbReference type="GO" id="GO:0032259">
    <property type="term" value="P:methylation"/>
    <property type="evidence" value="ECO:0007669"/>
    <property type="project" value="UniProtKB-KW"/>
</dbReference>
<dbReference type="Pfam" id="PF01596">
    <property type="entry name" value="Methyltransf_3"/>
    <property type="match status" value="1"/>
</dbReference>
<name>A0AAD7XMQ6_9STRA</name>
<reference evidence="5" key="1">
    <citation type="submission" date="2023-01" db="EMBL/GenBank/DDBJ databases">
        <title>Metagenome sequencing of chrysophaentin producing Chrysophaeum taylorii.</title>
        <authorList>
            <person name="Davison J."/>
            <person name="Bewley C."/>
        </authorList>
    </citation>
    <scope>NUCLEOTIDE SEQUENCE</scope>
    <source>
        <strain evidence="5">NIES-1699</strain>
    </source>
</reference>
<keyword evidence="2" id="KW-0808">Transferase</keyword>
<dbReference type="PANTHER" id="PTHR10509:SF14">
    <property type="entry name" value="CAFFEOYL-COA O-METHYLTRANSFERASE 3-RELATED"/>
    <property type="match status" value="1"/>
</dbReference>
<dbReference type="EMBL" id="JAQMWT010000330">
    <property type="protein sequence ID" value="KAJ8604502.1"/>
    <property type="molecule type" value="Genomic_DNA"/>
</dbReference>
<keyword evidence="6" id="KW-1185">Reference proteome</keyword>
<dbReference type="PROSITE" id="PS51682">
    <property type="entry name" value="SAM_OMT_I"/>
    <property type="match status" value="1"/>
</dbReference>
<evidence type="ECO:0000256" key="2">
    <source>
        <dbReference type="ARBA" id="ARBA00022679"/>
    </source>
</evidence>
<dbReference type="SUPFAM" id="SSF53335">
    <property type="entry name" value="S-adenosyl-L-methionine-dependent methyltransferases"/>
    <property type="match status" value="1"/>
</dbReference>